<protein>
    <submittedName>
        <fullName evidence="1">Uncharacterized protein</fullName>
    </submittedName>
</protein>
<accession>A0AC61MS30</accession>
<evidence type="ECO:0000313" key="1">
    <source>
        <dbReference type="EMBL" id="QQK08316.1"/>
    </source>
</evidence>
<sequence>MNSMEKRKYTKKEKRFIICFLLMILIVLIGSTLDFGMYVKNIGEEAGTKITGFFSTVF</sequence>
<proteinExistence type="predicted"/>
<evidence type="ECO:0000313" key="2">
    <source>
        <dbReference type="Proteomes" id="UP000595814"/>
    </source>
</evidence>
<dbReference type="Proteomes" id="UP000595814">
    <property type="component" value="Chromosome"/>
</dbReference>
<dbReference type="EMBL" id="CP066744">
    <property type="protein sequence ID" value="QQK08316.1"/>
    <property type="molecule type" value="Genomic_DNA"/>
</dbReference>
<keyword evidence="2" id="KW-1185">Reference proteome</keyword>
<organism evidence="1 2">
    <name type="scientific">Miniphocaeibacter halophilus</name>
    <dbReference type="NCBI Taxonomy" id="2931922"/>
    <lineage>
        <taxon>Bacteria</taxon>
        <taxon>Bacillati</taxon>
        <taxon>Bacillota</taxon>
        <taxon>Tissierellia</taxon>
        <taxon>Tissierellales</taxon>
        <taxon>Peptoniphilaceae</taxon>
        <taxon>Miniphocaeibacter</taxon>
    </lineage>
</organism>
<name>A0AC61MS30_9FIRM</name>
<gene>
    <name evidence="1" type="ORF">JFY71_01885</name>
</gene>
<reference evidence="1 2" key="1">
    <citation type="journal article" date="2022" name="Int. J. Syst. Evol. Microbiol.">
        <title>Miniphocaeibacter halophilus sp. nov., an ammonium-tolerant acetate-producing bacterium isolated from a biogas system.</title>
        <authorList>
            <person name="Schnurer A."/>
            <person name="Singh A."/>
            <person name="Bi S."/>
            <person name="Qiao W."/>
            <person name="Westerholm M."/>
        </authorList>
    </citation>
    <scope>NUCLEOTIDE SEQUENCE [LARGE SCALE GENOMIC DNA]</scope>
    <source>
        <strain evidence="1 2">AMB_01</strain>
    </source>
</reference>